<feature type="transmembrane region" description="Helical" evidence="2">
    <location>
        <begin position="198"/>
        <end position="220"/>
    </location>
</feature>
<dbReference type="KEGG" id="bcv:Bcav_0991"/>
<accession>C5C066</accession>
<dbReference type="EMBL" id="CP001618">
    <property type="protein sequence ID" value="ACQ79252.1"/>
    <property type="molecule type" value="Genomic_DNA"/>
</dbReference>
<keyword evidence="2" id="KW-0812">Transmembrane</keyword>
<evidence type="ECO:0000313" key="4">
    <source>
        <dbReference type="Proteomes" id="UP000007962"/>
    </source>
</evidence>
<dbReference type="eggNOG" id="COG1175">
    <property type="taxonomic scope" value="Bacteria"/>
</dbReference>
<evidence type="ECO:0000256" key="2">
    <source>
        <dbReference type="SAM" id="Phobius"/>
    </source>
</evidence>
<feature type="transmembrane region" description="Helical" evidence="2">
    <location>
        <begin position="533"/>
        <end position="556"/>
    </location>
</feature>
<organism evidence="3 4">
    <name type="scientific">Beutenbergia cavernae (strain ATCC BAA-8 / DSM 12333 / CCUG 43141 / JCM 11478 / NBRC 16432 / NCIMB 13614 / HKI 0122)</name>
    <dbReference type="NCBI Taxonomy" id="471853"/>
    <lineage>
        <taxon>Bacteria</taxon>
        <taxon>Bacillati</taxon>
        <taxon>Actinomycetota</taxon>
        <taxon>Actinomycetes</taxon>
        <taxon>Micrococcales</taxon>
        <taxon>Beutenbergiaceae</taxon>
        <taxon>Beutenbergia</taxon>
    </lineage>
</organism>
<protein>
    <submittedName>
        <fullName evidence="3">Uncharacterized protein</fullName>
    </submittedName>
</protein>
<evidence type="ECO:0000313" key="3">
    <source>
        <dbReference type="EMBL" id="ACQ79252.1"/>
    </source>
</evidence>
<dbReference type="AlphaFoldDB" id="C5C066"/>
<sequence length="565" mass="56587">MSATPHGPAPQQPTPYGPTPPGGAAAYPEPPAATAWQASPAVGATPGRPWDAEAPYRPLLGWVLLVPAVVLLVWQLAIPTLRTQALATQDVQMVPLGGSQGEFVGLDNYVEVLALTGLGPWFGAVVMGVLPTLVGLGIGVVVGLAQARTGASAGRLAYVLLGVSLAFVAPLSAALAYLGPAGLIGRVGGGSSLGLGPAIVVALLVWFVLPAVLAAVVTSASLRGDGVGGTQLVVLGIVTLLGGVAWGAQSFVVPFLANAETPAFVAYRTGFIMADLGLGAAASAMIGAIATVCGVVAMIVLVASRLRLEIAPEVAGADGAAGYDGVTAGAAPTPQRSGVAGAVAAGALLLVAVVVALPWLTQLGNTAGGQPASAVTTWLPSALGGVLALGVAGLAGAGIGYLRPLGRGSEWLLLVFSPGLFFGFAPVMTVAFLDARDLEMLGTFWSLVPTILVVPFVVLATYVGAAVRRAGSGAARALVRPVGAVALAALTTFVWLSVQSLLRDLIMTVPPNLPPASVVVLQGMFEARGSLPLGLLTPLPVLVVVAGLLGVAFAGLTRWRVVRAR</sequence>
<gene>
    <name evidence="3" type="ordered locus">Bcav_0991</name>
</gene>
<reference evidence="3 4" key="1">
    <citation type="journal article" date="2009" name="Stand. Genomic Sci.">
        <title>Complete genome sequence of Beutenbergia cavernae type strain (HKI 0122).</title>
        <authorList>
            <person name="Land M."/>
            <person name="Pukall R."/>
            <person name="Abt B."/>
            <person name="Goker M."/>
            <person name="Rohde M."/>
            <person name="Glavina Del Rio T."/>
            <person name="Tice H."/>
            <person name="Copeland A."/>
            <person name="Cheng J.F."/>
            <person name="Lucas S."/>
            <person name="Chen F."/>
            <person name="Nolan M."/>
            <person name="Bruce D."/>
            <person name="Goodwin L."/>
            <person name="Pitluck S."/>
            <person name="Ivanova N."/>
            <person name="Mavromatis K."/>
            <person name="Ovchinnikova G."/>
            <person name="Pati A."/>
            <person name="Chen A."/>
            <person name="Palaniappan K."/>
            <person name="Hauser L."/>
            <person name="Chang Y.J."/>
            <person name="Jefferies C.C."/>
            <person name="Saunders E."/>
            <person name="Brettin T."/>
            <person name="Detter J.C."/>
            <person name="Han C."/>
            <person name="Chain P."/>
            <person name="Bristow J."/>
            <person name="Eisen J.A."/>
            <person name="Markowitz V."/>
            <person name="Hugenholtz P."/>
            <person name="Kyrpides N.C."/>
            <person name="Klenk H.P."/>
            <person name="Lapidus A."/>
        </authorList>
    </citation>
    <scope>NUCLEOTIDE SEQUENCE [LARGE SCALE GENOMIC DNA]</scope>
    <source>
        <strain evidence="4">ATCC BAA-8 / DSM 12333 / NBRC 16432</strain>
    </source>
</reference>
<evidence type="ECO:0000256" key="1">
    <source>
        <dbReference type="SAM" id="MobiDB-lite"/>
    </source>
</evidence>
<feature type="transmembrane region" description="Helical" evidence="2">
    <location>
        <begin position="59"/>
        <end position="78"/>
    </location>
</feature>
<feature type="transmembrane region" description="Helical" evidence="2">
    <location>
        <begin position="444"/>
        <end position="465"/>
    </location>
</feature>
<dbReference type="OrthoDB" id="3539781at2"/>
<dbReference type="STRING" id="471853.Bcav_0991"/>
<feature type="region of interest" description="Disordered" evidence="1">
    <location>
        <begin position="1"/>
        <end position="30"/>
    </location>
</feature>
<feature type="transmembrane region" description="Helical" evidence="2">
    <location>
        <begin position="477"/>
        <end position="498"/>
    </location>
</feature>
<dbReference type="HOGENOM" id="CLU_451198_0_0_11"/>
<dbReference type="RefSeq" id="WP_012726032.1">
    <property type="nucleotide sequence ID" value="NC_012669.1"/>
</dbReference>
<feature type="transmembrane region" description="Helical" evidence="2">
    <location>
        <begin position="381"/>
        <end position="402"/>
    </location>
</feature>
<feature type="transmembrane region" description="Helical" evidence="2">
    <location>
        <begin position="277"/>
        <end position="303"/>
    </location>
</feature>
<name>C5C066_BEUC1</name>
<proteinExistence type="predicted"/>
<feature type="transmembrane region" description="Helical" evidence="2">
    <location>
        <begin position="156"/>
        <end position="178"/>
    </location>
</feature>
<feature type="transmembrane region" description="Helical" evidence="2">
    <location>
        <begin position="232"/>
        <end position="257"/>
    </location>
</feature>
<keyword evidence="2" id="KW-1133">Transmembrane helix</keyword>
<keyword evidence="2" id="KW-0472">Membrane</keyword>
<feature type="transmembrane region" description="Helical" evidence="2">
    <location>
        <begin position="411"/>
        <end position="432"/>
    </location>
</feature>
<feature type="compositionally biased region" description="Pro residues" evidence="1">
    <location>
        <begin position="7"/>
        <end position="21"/>
    </location>
</feature>
<feature type="transmembrane region" description="Helical" evidence="2">
    <location>
        <begin position="121"/>
        <end position="144"/>
    </location>
</feature>
<feature type="transmembrane region" description="Helical" evidence="2">
    <location>
        <begin position="339"/>
        <end position="361"/>
    </location>
</feature>
<dbReference type="Proteomes" id="UP000007962">
    <property type="component" value="Chromosome"/>
</dbReference>
<keyword evidence="4" id="KW-1185">Reference proteome</keyword>